<dbReference type="Proteomes" id="UP001153148">
    <property type="component" value="Unassembled WGS sequence"/>
</dbReference>
<feature type="domain" description="MOSC" evidence="1">
    <location>
        <begin position="1"/>
        <end position="64"/>
    </location>
</feature>
<reference evidence="2" key="1">
    <citation type="submission" date="2021-03" db="EMBL/GenBank/DDBJ databases">
        <authorList>
            <person name="Tran Van P."/>
        </authorList>
    </citation>
    <scope>NUCLEOTIDE SEQUENCE</scope>
</reference>
<evidence type="ECO:0000313" key="3">
    <source>
        <dbReference type="Proteomes" id="UP001153148"/>
    </source>
</evidence>
<sequence length="66" mass="7076">CILTTVDPETGVLDPDKEPLRTLETYRQLDEAISPVMGQSPALGINLGLYTPGIVKVGDAVYVNCD</sequence>
<evidence type="ECO:0000313" key="2">
    <source>
        <dbReference type="EMBL" id="CAG2059935.1"/>
    </source>
</evidence>
<comment type="caution">
    <text evidence="2">The sequence shown here is derived from an EMBL/GenBank/DDBJ whole genome shotgun (WGS) entry which is preliminary data.</text>
</comment>
<dbReference type="InterPro" id="IPR005302">
    <property type="entry name" value="MoCF_Sase_C"/>
</dbReference>
<gene>
    <name evidence="2" type="ORF">TPAB3V08_LOCUS6893</name>
</gene>
<evidence type="ECO:0000259" key="1">
    <source>
        <dbReference type="PROSITE" id="PS51340"/>
    </source>
</evidence>
<feature type="non-terminal residue" evidence="2">
    <location>
        <position position="1"/>
    </location>
</feature>
<keyword evidence="3" id="KW-1185">Reference proteome</keyword>
<organism evidence="2 3">
    <name type="scientific">Timema podura</name>
    <name type="common">Walking stick</name>
    <dbReference type="NCBI Taxonomy" id="61482"/>
    <lineage>
        <taxon>Eukaryota</taxon>
        <taxon>Metazoa</taxon>
        <taxon>Ecdysozoa</taxon>
        <taxon>Arthropoda</taxon>
        <taxon>Hexapoda</taxon>
        <taxon>Insecta</taxon>
        <taxon>Pterygota</taxon>
        <taxon>Neoptera</taxon>
        <taxon>Polyneoptera</taxon>
        <taxon>Phasmatodea</taxon>
        <taxon>Timematodea</taxon>
        <taxon>Timematoidea</taxon>
        <taxon>Timematidae</taxon>
        <taxon>Timema</taxon>
    </lineage>
</organism>
<dbReference type="PROSITE" id="PS51340">
    <property type="entry name" value="MOSC"/>
    <property type="match status" value="1"/>
</dbReference>
<name>A0ABN7NYI0_TIMPD</name>
<proteinExistence type="predicted"/>
<protein>
    <recommendedName>
        <fullName evidence="1">MOSC domain-containing protein</fullName>
    </recommendedName>
</protein>
<accession>A0ABN7NYI0</accession>
<dbReference type="EMBL" id="CAJPIN010010963">
    <property type="protein sequence ID" value="CAG2059935.1"/>
    <property type="molecule type" value="Genomic_DNA"/>
</dbReference>